<dbReference type="EMBL" id="JADFTS010000002">
    <property type="protein sequence ID" value="KAF9619107.1"/>
    <property type="molecule type" value="Genomic_DNA"/>
</dbReference>
<sequence length="159" mass="17929">MSWPTVLNGMLQLSIHMLHKVELFKLNLIKLRVKEKNLKAKSEGDNSLKRKDYMRALFSYTEAIAADPSDATALSSRSCCFACIGDGSNAWADAKACTRLRPDWPEAHYRAGVALGLLEKFDMAADSFLLGVKLDPKDNDLRDAFRFSSYKFIFILFIV</sequence>
<feature type="repeat" description="TPR" evidence="1">
    <location>
        <begin position="105"/>
        <end position="138"/>
    </location>
</feature>
<reference evidence="2 3" key="1">
    <citation type="submission" date="2020-10" db="EMBL/GenBank/DDBJ databases">
        <title>The Coptis chinensis genome and diversification of protoberbering-type alkaloids.</title>
        <authorList>
            <person name="Wang B."/>
            <person name="Shu S."/>
            <person name="Song C."/>
            <person name="Liu Y."/>
        </authorList>
    </citation>
    <scope>NUCLEOTIDE SEQUENCE [LARGE SCALE GENOMIC DNA]</scope>
    <source>
        <strain evidence="2">HL-2020</strain>
        <tissue evidence="2">Leaf</tissue>
    </source>
</reference>
<name>A0A835IM95_9MAGN</name>
<dbReference type="InterPro" id="IPR019734">
    <property type="entry name" value="TPR_rpt"/>
</dbReference>
<dbReference type="Gene3D" id="1.25.40.10">
    <property type="entry name" value="Tetratricopeptide repeat domain"/>
    <property type="match status" value="1"/>
</dbReference>
<accession>A0A835IM95</accession>
<keyword evidence="3" id="KW-1185">Reference proteome</keyword>
<keyword evidence="1" id="KW-0802">TPR repeat</keyword>
<dbReference type="InterPro" id="IPR011990">
    <property type="entry name" value="TPR-like_helical_dom_sf"/>
</dbReference>
<proteinExistence type="predicted"/>
<dbReference type="PROSITE" id="PS50005">
    <property type="entry name" value="TPR"/>
    <property type="match status" value="1"/>
</dbReference>
<protein>
    <submittedName>
        <fullName evidence="2">Uncharacterized protein</fullName>
    </submittedName>
</protein>
<dbReference type="OrthoDB" id="433738at2759"/>
<organism evidence="2 3">
    <name type="scientific">Coptis chinensis</name>
    <dbReference type="NCBI Taxonomy" id="261450"/>
    <lineage>
        <taxon>Eukaryota</taxon>
        <taxon>Viridiplantae</taxon>
        <taxon>Streptophyta</taxon>
        <taxon>Embryophyta</taxon>
        <taxon>Tracheophyta</taxon>
        <taxon>Spermatophyta</taxon>
        <taxon>Magnoliopsida</taxon>
        <taxon>Ranunculales</taxon>
        <taxon>Ranunculaceae</taxon>
        <taxon>Coptidoideae</taxon>
        <taxon>Coptis</taxon>
    </lineage>
</organism>
<dbReference type="PANTHER" id="PTHR46224">
    <property type="entry name" value="ANKYRIN REPEAT FAMILY PROTEIN"/>
    <property type="match status" value="1"/>
</dbReference>
<evidence type="ECO:0000256" key="1">
    <source>
        <dbReference type="PROSITE-ProRule" id="PRU00339"/>
    </source>
</evidence>
<dbReference type="AlphaFoldDB" id="A0A835IM95"/>
<evidence type="ECO:0000313" key="3">
    <source>
        <dbReference type="Proteomes" id="UP000631114"/>
    </source>
</evidence>
<gene>
    <name evidence="2" type="ORF">IFM89_005121</name>
</gene>
<dbReference type="InterPro" id="IPR051616">
    <property type="entry name" value="Cul2-RING_E3_ligase_SR"/>
</dbReference>
<evidence type="ECO:0000313" key="2">
    <source>
        <dbReference type="EMBL" id="KAF9619107.1"/>
    </source>
</evidence>
<comment type="caution">
    <text evidence="2">The sequence shown here is derived from an EMBL/GenBank/DDBJ whole genome shotgun (WGS) entry which is preliminary data.</text>
</comment>
<dbReference type="Proteomes" id="UP000631114">
    <property type="component" value="Unassembled WGS sequence"/>
</dbReference>
<dbReference type="SUPFAM" id="SSF48452">
    <property type="entry name" value="TPR-like"/>
    <property type="match status" value="1"/>
</dbReference>
<dbReference type="PANTHER" id="PTHR46224:SF67">
    <property type="entry name" value="HSP70-HSP90 ORGANIZING PROTEIN 3-LIKE"/>
    <property type="match status" value="1"/>
</dbReference>